<dbReference type="NCBIfam" id="NF005699">
    <property type="entry name" value="PRK07509.1"/>
    <property type="match status" value="1"/>
</dbReference>
<dbReference type="Gene3D" id="3.90.226.10">
    <property type="entry name" value="2-enoyl-CoA Hydratase, Chain A, domain 1"/>
    <property type="match status" value="1"/>
</dbReference>
<organism evidence="8 9">
    <name type="scientific">Alcanivorax borkumensis (strain ATCC 700651 / DSM 11573 / NCIMB 13689 / SK2)</name>
    <dbReference type="NCBI Taxonomy" id="393595"/>
    <lineage>
        <taxon>Bacteria</taxon>
        <taxon>Pseudomonadati</taxon>
        <taxon>Pseudomonadota</taxon>
        <taxon>Gammaproteobacteria</taxon>
        <taxon>Oceanospirillales</taxon>
        <taxon>Alcanivoracaceae</taxon>
        <taxon>Alcanivorax</taxon>
    </lineage>
</organism>
<dbReference type="SUPFAM" id="SSF52096">
    <property type="entry name" value="ClpP/crotonase"/>
    <property type="match status" value="1"/>
</dbReference>
<sequence>MSLIRDRVKLEKKDGIAYVTLSRADKYNGLDFPMMEGLVETARLIRKDRQLRAVILQGEGKAFCAGLDFGTVMKQPVKLLRSFTKYGIKKTNLFQDVCWCWRELPIPVIAVLHGYCYGGGMQIALAADFRITTADCEMSIMEIKWGMIPDMTGTVTLRELVPMDVAKELTMTGRLFSGDEAKTMNLVTRVAADPLEEAEKLAQAIIGRSPDAISASKALFQQSWNVPEAQAFDVESKLQFKLLRSKNQRRAMQANMKKETPQFGPRERDY</sequence>
<evidence type="ECO:0000313" key="9">
    <source>
        <dbReference type="Proteomes" id="UP000008871"/>
    </source>
</evidence>
<dbReference type="UniPathway" id="UPA00659"/>
<name>Q0VS74_ALCBS</name>
<evidence type="ECO:0000256" key="1">
    <source>
        <dbReference type="ARBA" id="ARBA00005005"/>
    </source>
</evidence>
<dbReference type="AlphaFoldDB" id="Q0VS74"/>
<dbReference type="STRING" id="393595.ABO_0526"/>
<dbReference type="GO" id="GO:0016853">
    <property type="term" value="F:isomerase activity"/>
    <property type="evidence" value="ECO:0007669"/>
    <property type="project" value="UniProtKB-KW"/>
</dbReference>
<evidence type="ECO:0000256" key="5">
    <source>
        <dbReference type="ARBA" id="ARBA00023235"/>
    </source>
</evidence>
<evidence type="ECO:0000256" key="2">
    <source>
        <dbReference type="ARBA" id="ARBA00005254"/>
    </source>
</evidence>
<dbReference type="eggNOG" id="COG1024">
    <property type="taxonomic scope" value="Bacteria"/>
</dbReference>
<comment type="similarity">
    <text evidence="2 6">Belongs to the enoyl-CoA hydratase/isomerase family.</text>
</comment>
<evidence type="ECO:0000256" key="6">
    <source>
        <dbReference type="RuleBase" id="RU003707"/>
    </source>
</evidence>
<accession>Q0VS74</accession>
<dbReference type="KEGG" id="abo:ABO_0526"/>
<dbReference type="InterPro" id="IPR001753">
    <property type="entry name" value="Enoyl-CoA_hydra/iso"/>
</dbReference>
<gene>
    <name evidence="8" type="primary">phaB</name>
    <name evidence="8" type="ordered locus">ABO_0526</name>
</gene>
<dbReference type="Pfam" id="PF00378">
    <property type="entry name" value="ECH_1"/>
    <property type="match status" value="1"/>
</dbReference>
<reference evidence="8 9" key="1">
    <citation type="journal article" date="2006" name="Nat. Biotechnol.">
        <title>Genome sequence of the ubiquitous hydrocarbon-degrading marine bacterium Alcanivorax borkumensis.</title>
        <authorList>
            <person name="Schneiker S."/>
            <person name="Martins dos Santos V.A.P."/>
            <person name="Bartels D."/>
            <person name="Bekel T."/>
            <person name="Brecht M."/>
            <person name="Buhrmester J."/>
            <person name="Chernikova T.N."/>
            <person name="Denaro R."/>
            <person name="Ferrer M."/>
            <person name="Gertler C."/>
            <person name="Goesmann A."/>
            <person name="Golyshina O.V."/>
            <person name="Kaminski F."/>
            <person name="Khachane A.N."/>
            <person name="Lang S."/>
            <person name="Linke B."/>
            <person name="McHardy A.C."/>
            <person name="Meyer F."/>
            <person name="Nechitaylo T."/>
            <person name="Puehler A."/>
            <person name="Regenhardt D."/>
            <person name="Rupp O."/>
            <person name="Sabirova J.S."/>
            <person name="Selbitschka W."/>
            <person name="Yakimov M.M."/>
            <person name="Timmis K.N."/>
            <person name="Vorhoelter F.-J."/>
            <person name="Weidner S."/>
            <person name="Kaiser O."/>
            <person name="Golyshin P.N."/>
        </authorList>
    </citation>
    <scope>NUCLEOTIDE SEQUENCE [LARGE SCALE GENOMIC DNA]</scope>
    <source>
        <strain evidence="9">ATCC 700651 / DSM 11573 / NCIMB 13689 / SK2</strain>
    </source>
</reference>
<dbReference type="GO" id="GO:0006635">
    <property type="term" value="P:fatty acid beta-oxidation"/>
    <property type="evidence" value="ECO:0007669"/>
    <property type="project" value="UniProtKB-UniPathway"/>
</dbReference>
<dbReference type="OrthoDB" id="9807606at2"/>
<dbReference type="PANTHER" id="PTHR43149:SF1">
    <property type="entry name" value="DELTA(3,5)-DELTA(2,4)-DIENOYL-COA ISOMERASE, MITOCHONDRIAL"/>
    <property type="match status" value="1"/>
</dbReference>
<feature type="compositionally biased region" description="Basic and acidic residues" evidence="7">
    <location>
        <begin position="256"/>
        <end position="270"/>
    </location>
</feature>
<dbReference type="InterPro" id="IPR014748">
    <property type="entry name" value="Enoyl-CoA_hydra_C"/>
</dbReference>
<dbReference type="Gene3D" id="1.10.12.10">
    <property type="entry name" value="Lyase 2-enoyl-coa Hydratase, Chain A, domain 2"/>
    <property type="match status" value="1"/>
</dbReference>
<comment type="pathway">
    <text evidence="1">Lipid metabolism; fatty acid beta-oxidation.</text>
</comment>
<evidence type="ECO:0000313" key="8">
    <source>
        <dbReference type="EMBL" id="CAL15974.1"/>
    </source>
</evidence>
<evidence type="ECO:0000256" key="7">
    <source>
        <dbReference type="SAM" id="MobiDB-lite"/>
    </source>
</evidence>
<evidence type="ECO:0000256" key="4">
    <source>
        <dbReference type="ARBA" id="ARBA00023098"/>
    </source>
</evidence>
<dbReference type="CDD" id="cd06558">
    <property type="entry name" value="crotonase-like"/>
    <property type="match status" value="1"/>
</dbReference>
<keyword evidence="8" id="KW-0456">Lyase</keyword>
<dbReference type="HOGENOM" id="CLU_009834_7_0_6"/>
<dbReference type="PROSITE" id="PS00166">
    <property type="entry name" value="ENOYL_COA_HYDRATASE"/>
    <property type="match status" value="1"/>
</dbReference>
<evidence type="ECO:0000256" key="3">
    <source>
        <dbReference type="ARBA" id="ARBA00022832"/>
    </source>
</evidence>
<proteinExistence type="inferred from homology"/>
<dbReference type="Proteomes" id="UP000008871">
    <property type="component" value="Chromosome"/>
</dbReference>
<dbReference type="GO" id="GO:0004300">
    <property type="term" value="F:enoyl-CoA hydratase activity"/>
    <property type="evidence" value="ECO:0007669"/>
    <property type="project" value="UniProtKB-EC"/>
</dbReference>
<feature type="region of interest" description="Disordered" evidence="7">
    <location>
        <begin position="249"/>
        <end position="270"/>
    </location>
</feature>
<dbReference type="InterPro" id="IPR045002">
    <property type="entry name" value="Ech1-like"/>
</dbReference>
<keyword evidence="3" id="KW-0276">Fatty acid metabolism</keyword>
<dbReference type="InterPro" id="IPR018376">
    <property type="entry name" value="Enoyl-CoA_hyd/isom_CS"/>
</dbReference>
<dbReference type="RefSeq" id="WP_011587812.1">
    <property type="nucleotide sequence ID" value="NC_008260.1"/>
</dbReference>
<dbReference type="PANTHER" id="PTHR43149">
    <property type="entry name" value="ENOYL-COA HYDRATASE"/>
    <property type="match status" value="1"/>
</dbReference>
<dbReference type="EMBL" id="AM286690">
    <property type="protein sequence ID" value="CAL15974.1"/>
    <property type="molecule type" value="Genomic_DNA"/>
</dbReference>
<keyword evidence="5 8" id="KW-0413">Isomerase</keyword>
<keyword evidence="9" id="KW-1185">Reference proteome</keyword>
<dbReference type="EC" id="4.2.1.17" evidence="8"/>
<keyword evidence="4" id="KW-0443">Lipid metabolism</keyword>
<dbReference type="InterPro" id="IPR029045">
    <property type="entry name" value="ClpP/crotonase-like_dom_sf"/>
</dbReference>
<protein>
    <submittedName>
        <fullName evidence="8">Enoyl-CoA hydratase/isomerase</fullName>
        <ecNumber evidence="8">4.2.1.17</ecNumber>
    </submittedName>
</protein>